<gene>
    <name evidence="7" type="primary">csm2</name>
    <name evidence="8" type="ORF">ENR21_01595</name>
    <name evidence="7" type="ORF">ENW66_09970</name>
</gene>
<dbReference type="GO" id="GO:0051607">
    <property type="term" value="P:defense response to virus"/>
    <property type="evidence" value="ECO:0007669"/>
    <property type="project" value="UniProtKB-KW"/>
</dbReference>
<evidence type="ECO:0000256" key="3">
    <source>
        <dbReference type="ARBA" id="ARBA00016118"/>
    </source>
</evidence>
<dbReference type="AlphaFoldDB" id="A0A7C3MCS1"/>
<keyword evidence="5" id="KW-0051">Antiviral defense</keyword>
<name>A0A7C3MCS1_ARCFL</name>
<dbReference type="NCBIfam" id="TIGR01870">
    <property type="entry name" value="cas_TM1810_Csm2"/>
    <property type="match status" value="1"/>
</dbReference>
<proteinExistence type="inferred from homology"/>
<evidence type="ECO:0000313" key="7">
    <source>
        <dbReference type="EMBL" id="HFW33253.1"/>
    </source>
</evidence>
<comment type="caution">
    <text evidence="7">The sequence shown here is derived from an EMBL/GenBank/DDBJ whole genome shotgun (WGS) entry which is preliminary data.</text>
</comment>
<evidence type="ECO:0000256" key="5">
    <source>
        <dbReference type="ARBA" id="ARBA00023118"/>
    </source>
</evidence>
<sequence>MLEEFVELFESGDFVSFASKFSFAAIESRERREKQNEVAKKIYSKFYPPKIAENFFELDEWERNKLAFAVAVNSVAKGLATSQIRKILNMSAKIYRNFRKKQDISKDVVRLNYTLAYTLGRQKQIEPVAEVLSKVLPQLKNGEKNYEEVHDFLQAVVAYHKLLGGRD</sequence>
<organism evidence="7">
    <name type="scientific">Archaeoglobus fulgidus</name>
    <dbReference type="NCBI Taxonomy" id="2234"/>
    <lineage>
        <taxon>Archaea</taxon>
        <taxon>Methanobacteriati</taxon>
        <taxon>Methanobacteriota</taxon>
        <taxon>Archaeoglobi</taxon>
        <taxon>Archaeoglobales</taxon>
        <taxon>Archaeoglobaceae</taxon>
        <taxon>Archaeoglobus</taxon>
    </lineage>
</organism>
<dbReference type="EMBL" id="DSQD01000052">
    <property type="protein sequence ID" value="HGF87138.1"/>
    <property type="molecule type" value="Genomic_DNA"/>
</dbReference>
<keyword evidence="4" id="KW-0694">RNA-binding</keyword>
<dbReference type="GO" id="GO:0003723">
    <property type="term" value="F:RNA binding"/>
    <property type="evidence" value="ECO:0007669"/>
    <property type="project" value="UniProtKB-KW"/>
</dbReference>
<comment type="function">
    <text evidence="1">This subunit may be involved in monitoring complementarity of crRNA and target RNA.</text>
</comment>
<evidence type="ECO:0000256" key="2">
    <source>
        <dbReference type="ARBA" id="ARBA00006896"/>
    </source>
</evidence>
<evidence type="ECO:0000256" key="6">
    <source>
        <dbReference type="ARBA" id="ARBA00031723"/>
    </source>
</evidence>
<evidence type="ECO:0000256" key="1">
    <source>
        <dbReference type="ARBA" id="ARBA00003640"/>
    </source>
</evidence>
<accession>A0A7C3MCS1</accession>
<evidence type="ECO:0000256" key="4">
    <source>
        <dbReference type="ARBA" id="ARBA00022884"/>
    </source>
</evidence>
<evidence type="ECO:0000313" key="8">
    <source>
        <dbReference type="EMBL" id="HGF87138.1"/>
    </source>
</evidence>
<comment type="similarity">
    <text evidence="2">Belongs to the CRISPR-associated Csm2 family.</text>
</comment>
<dbReference type="InterPro" id="IPR010149">
    <property type="entry name" value="CRISPR-assoc_prot_Csm2_III-A"/>
</dbReference>
<reference evidence="7" key="1">
    <citation type="journal article" date="2020" name="mSystems">
        <title>Genome- and Community-Level Interaction Insights into Carbon Utilization and Element Cycling Functions of Hydrothermarchaeota in Hydrothermal Sediment.</title>
        <authorList>
            <person name="Zhou Z."/>
            <person name="Liu Y."/>
            <person name="Xu W."/>
            <person name="Pan J."/>
            <person name="Luo Z.H."/>
            <person name="Li M."/>
        </authorList>
    </citation>
    <scope>NUCLEOTIDE SEQUENCE [LARGE SCALE GENOMIC DNA]</scope>
    <source>
        <strain evidence="8">SpSt-38</strain>
        <strain evidence="7">SpSt-87</strain>
    </source>
</reference>
<dbReference type="EMBL" id="DTLB01000053">
    <property type="protein sequence ID" value="HFW33253.1"/>
    <property type="molecule type" value="Genomic_DNA"/>
</dbReference>
<dbReference type="Pfam" id="PF03750">
    <property type="entry name" value="Csm2_III-A"/>
    <property type="match status" value="1"/>
</dbReference>
<protein>
    <recommendedName>
        <fullName evidence="3">CRISPR system Cms protein Csm2</fullName>
    </recommendedName>
    <alternativeName>
        <fullName evidence="6">CRISPR type III A-associated protein Csm2</fullName>
    </alternativeName>
</protein>